<dbReference type="AlphaFoldDB" id="A0A066WK50"/>
<dbReference type="EMBL" id="JMSN01000005">
    <property type="protein sequence ID" value="KDN52943.1"/>
    <property type="molecule type" value="Genomic_DNA"/>
</dbReference>
<keyword evidence="2 3" id="KW-0539">Nucleus</keyword>
<dbReference type="PANTHER" id="PTHR32075">
    <property type="entry name" value="ISWI CHROMATIN-REMODELING COMPLEX SUBUNIT YPL216W-RELATED"/>
    <property type="match status" value="1"/>
</dbReference>
<comment type="caution">
    <text evidence="7">The sequence shown here is derived from an EMBL/GenBank/DDBJ whole genome shotgun (WGS) entry which is preliminary data.</text>
</comment>
<feature type="region of interest" description="Disordered" evidence="4">
    <location>
        <begin position="391"/>
        <end position="444"/>
    </location>
</feature>
<feature type="compositionally biased region" description="Basic and acidic residues" evidence="4">
    <location>
        <begin position="824"/>
        <end position="839"/>
    </location>
</feature>
<feature type="compositionally biased region" description="Acidic residues" evidence="4">
    <location>
        <begin position="398"/>
        <end position="412"/>
    </location>
</feature>
<accession>A0A066WK50</accession>
<sequence>MPLVRRKLVEHIPPPDPRALAAVMALEEAERSGTFAESNESSPAAGSSAPASAAAGKGRGKGKGHSNTCSPATARAMSQEEELPDPEVFYLAKTGEIFLDYESYAARLAFYNQKIFQCELTGKIGLSYWQAVESERREAQELHRRFPEALKGHVLRSIQFVVTGRLDNLVDLLFERFKDRFWPDESVLVEVQGDRYHARIKDAFPSRSLIKKHQQRVADGQSTHDLVAGFMKLQASSGKKGKVKVAAKPEASDNTSMASINDGSPSKSQLPHVHPVEILHRIGTDLSIDAKAAIAVDDPAEYLYAIQLVDNDGKFTGSLMEVRAKVLSRDRLAFSKTILRKYIRTCVVRDASIGAPWIVRHVIAHRYGIPINPSDEVRRKNLQMKEEKLQKRKKVVEEEPGADDAASAEEEETKPKRKRRKKDVPTKSAEEIAAEEEKVWQEEEEKRRAEKRKTVKFPWEDLDLGAITNRELASRMLEEEVARRRDRPKPKRGAVDDPCGRMAGEWFERFIGAYHFLISCGKALRLSNFTLDDFEAALRHDSPDAFPTLITEAHATLLNVIIGDSMAPATTTSATVTRSVSGSSGCGAPKERIVSARVAARNAASAIAENAAVVAANGTPAGSRANSEEVDELASDTDDCASAGGAPASQGAGNGCVDGEVDEDVEFAAVRDAARQIGKNWRARLLVQDRSRAGWDAALVGCLVDCGDRATFPRLAAILSLLTGVQHPDALVDPCFPRTDGEVAAKAFTADTYAAPLERYLQLAFEDRLRIFTFLAEQAAMTKAVRGFFDECDNQLTELRKERIEMSRVRKRILEERAELEGWNKEKQEDDKESNEGDASRIAGSGSEDDELQSEDEAAADDDDDEDGTHRAARQSRRKKLEDIAKRKKEAEAEKQKQQEAARAAQKLKLAESKHLNNERKRLDEEQAKLDSREEAIEREFRRLSLAPRLVPLGRDRFFEKYWWFDGVGEKPLLNAQGQAQYLVGRLYVQGCGEEDMLEMEELSEVPRRWMEVQERMKDEYGGEEGMLSRNEWAVYDDPEEVS</sequence>
<dbReference type="OrthoDB" id="332390at2759"/>
<dbReference type="GeneID" id="25261481"/>
<feature type="region of interest" description="Disordered" evidence="4">
    <location>
        <begin position="824"/>
        <end position="932"/>
    </location>
</feature>
<feature type="compositionally biased region" description="Polar residues" evidence="4">
    <location>
        <begin position="252"/>
        <end position="269"/>
    </location>
</feature>
<dbReference type="Pfam" id="PF15613">
    <property type="entry name" value="WSD"/>
    <property type="match status" value="1"/>
</dbReference>
<dbReference type="InterPro" id="IPR013136">
    <property type="entry name" value="WSTF_Acf1_Cbp146"/>
</dbReference>
<feature type="compositionally biased region" description="Basic and acidic residues" evidence="4">
    <location>
        <begin position="880"/>
        <end position="900"/>
    </location>
</feature>
<dbReference type="STRING" id="1037660.A0A066WK50"/>
<feature type="region of interest" description="Disordered" evidence="4">
    <location>
        <begin position="242"/>
        <end position="269"/>
    </location>
</feature>
<dbReference type="GO" id="GO:0000785">
    <property type="term" value="C:chromatin"/>
    <property type="evidence" value="ECO:0007669"/>
    <property type="project" value="UniProtKB-ARBA"/>
</dbReference>
<feature type="compositionally biased region" description="Acidic residues" evidence="4">
    <location>
        <begin position="847"/>
        <end position="867"/>
    </location>
</feature>
<dbReference type="GO" id="GO:0000781">
    <property type="term" value="C:chromosome, telomeric region"/>
    <property type="evidence" value="ECO:0007669"/>
    <property type="project" value="GOC"/>
</dbReference>
<dbReference type="InterPro" id="IPR028941">
    <property type="entry name" value="WHIM2_dom"/>
</dbReference>
<dbReference type="PANTHER" id="PTHR32075:SF6">
    <property type="entry name" value="ISWI CHROMATIN-REMODELING COMPLEX SUBUNIT YPL216W-RELATED"/>
    <property type="match status" value="1"/>
</dbReference>
<dbReference type="InParanoid" id="A0A066WK50"/>
<protein>
    <recommendedName>
        <fullName evidence="9">WAC domain-containing protein</fullName>
    </recommendedName>
</protein>
<dbReference type="Proteomes" id="UP000027361">
    <property type="component" value="Unassembled WGS sequence"/>
</dbReference>
<feature type="domain" description="DDT" evidence="5">
    <location>
        <begin position="504"/>
        <end position="567"/>
    </location>
</feature>
<feature type="compositionally biased region" description="Acidic residues" evidence="4">
    <location>
        <begin position="628"/>
        <end position="639"/>
    </location>
</feature>
<dbReference type="GO" id="GO:0005634">
    <property type="term" value="C:nucleus"/>
    <property type="evidence" value="ECO:0007669"/>
    <property type="project" value="UniProtKB-SubCell"/>
</dbReference>
<keyword evidence="8" id="KW-1185">Reference proteome</keyword>
<reference evidence="7 8" key="1">
    <citation type="submission" date="2014-05" db="EMBL/GenBank/DDBJ databases">
        <title>Draft genome sequence of a rare smut relative, Tilletiaria anomala UBC 951.</title>
        <authorList>
            <consortium name="DOE Joint Genome Institute"/>
            <person name="Toome M."/>
            <person name="Kuo A."/>
            <person name="Henrissat B."/>
            <person name="Lipzen A."/>
            <person name="Tritt A."/>
            <person name="Yoshinaga Y."/>
            <person name="Zane M."/>
            <person name="Barry K."/>
            <person name="Grigoriev I.V."/>
            <person name="Spatafora J.W."/>
            <person name="Aimea M.C."/>
        </authorList>
    </citation>
    <scope>NUCLEOTIDE SEQUENCE [LARGE SCALE GENOMIC DNA]</scope>
    <source>
        <strain evidence="7 8">UBC 951</strain>
    </source>
</reference>
<dbReference type="InterPro" id="IPR018501">
    <property type="entry name" value="DDT_dom"/>
</dbReference>
<name>A0A066WK50_TILAU</name>
<dbReference type="RefSeq" id="XP_013245782.1">
    <property type="nucleotide sequence ID" value="XM_013390328.1"/>
</dbReference>
<dbReference type="SMART" id="SM00571">
    <property type="entry name" value="DDT"/>
    <property type="match status" value="1"/>
</dbReference>
<gene>
    <name evidence="7" type="ORF">K437DRAFT_133069</name>
</gene>
<feature type="compositionally biased region" description="Basic and acidic residues" evidence="4">
    <location>
        <begin position="423"/>
        <end position="444"/>
    </location>
</feature>
<feature type="compositionally biased region" description="Low complexity" evidence="4">
    <location>
        <begin position="641"/>
        <end position="651"/>
    </location>
</feature>
<feature type="domain" description="WAC" evidence="6">
    <location>
        <begin position="86"/>
        <end position="195"/>
    </location>
</feature>
<feature type="region of interest" description="Disordered" evidence="4">
    <location>
        <begin position="619"/>
        <end position="654"/>
    </location>
</feature>
<dbReference type="PROSITE" id="PS50827">
    <property type="entry name" value="DDT"/>
    <property type="match status" value="1"/>
</dbReference>
<feature type="region of interest" description="Disordered" evidence="4">
    <location>
        <begin position="31"/>
        <end position="81"/>
    </location>
</feature>
<evidence type="ECO:0000256" key="2">
    <source>
        <dbReference type="ARBA" id="ARBA00023242"/>
    </source>
</evidence>
<dbReference type="HOGENOM" id="CLU_002631_1_1_1"/>
<comment type="subcellular location">
    <subcellularLocation>
        <location evidence="1 3">Nucleus</location>
    </subcellularLocation>
</comment>
<evidence type="ECO:0000259" key="6">
    <source>
        <dbReference type="PROSITE" id="PS51136"/>
    </source>
</evidence>
<dbReference type="OMA" id="FVEVHCA"/>
<evidence type="ECO:0000256" key="4">
    <source>
        <dbReference type="SAM" id="MobiDB-lite"/>
    </source>
</evidence>
<feature type="compositionally biased region" description="Low complexity" evidence="4">
    <location>
        <begin position="41"/>
        <end position="56"/>
    </location>
</feature>
<evidence type="ECO:0000256" key="3">
    <source>
        <dbReference type="PROSITE-ProRule" id="PRU00475"/>
    </source>
</evidence>
<evidence type="ECO:0000313" key="8">
    <source>
        <dbReference type="Proteomes" id="UP000027361"/>
    </source>
</evidence>
<evidence type="ECO:0000259" key="5">
    <source>
        <dbReference type="PROSITE" id="PS50827"/>
    </source>
</evidence>
<evidence type="ECO:0008006" key="9">
    <source>
        <dbReference type="Google" id="ProtNLM"/>
    </source>
</evidence>
<dbReference type="Pfam" id="PF02791">
    <property type="entry name" value="DDT"/>
    <property type="match status" value="1"/>
</dbReference>
<evidence type="ECO:0000313" key="7">
    <source>
        <dbReference type="EMBL" id="KDN52943.1"/>
    </source>
</evidence>
<feature type="compositionally biased region" description="Basic and acidic residues" evidence="4">
    <location>
        <begin position="909"/>
        <end position="932"/>
    </location>
</feature>
<dbReference type="GO" id="GO:0031509">
    <property type="term" value="P:subtelomeric heterochromatin formation"/>
    <property type="evidence" value="ECO:0007669"/>
    <property type="project" value="TreeGrafter"/>
</dbReference>
<evidence type="ECO:0000256" key="1">
    <source>
        <dbReference type="ARBA" id="ARBA00004123"/>
    </source>
</evidence>
<dbReference type="Pfam" id="PF10537">
    <property type="entry name" value="WAC_Acf1_DNA_bd"/>
    <property type="match status" value="1"/>
</dbReference>
<proteinExistence type="predicted"/>
<dbReference type="PROSITE" id="PS51136">
    <property type="entry name" value="WAC"/>
    <property type="match status" value="1"/>
</dbReference>
<organism evidence="7 8">
    <name type="scientific">Tilletiaria anomala (strain ATCC 24038 / CBS 436.72 / UBC 951)</name>
    <dbReference type="NCBI Taxonomy" id="1037660"/>
    <lineage>
        <taxon>Eukaryota</taxon>
        <taxon>Fungi</taxon>
        <taxon>Dikarya</taxon>
        <taxon>Basidiomycota</taxon>
        <taxon>Ustilaginomycotina</taxon>
        <taxon>Exobasidiomycetes</taxon>
        <taxon>Georgefischeriales</taxon>
        <taxon>Tilletiariaceae</taxon>
        <taxon>Tilletiaria</taxon>
    </lineage>
</organism>